<organism evidence="4 5">
    <name type="scientific">Mycena belliarum</name>
    <dbReference type="NCBI Taxonomy" id="1033014"/>
    <lineage>
        <taxon>Eukaryota</taxon>
        <taxon>Fungi</taxon>
        <taxon>Dikarya</taxon>
        <taxon>Basidiomycota</taxon>
        <taxon>Agaricomycotina</taxon>
        <taxon>Agaricomycetes</taxon>
        <taxon>Agaricomycetidae</taxon>
        <taxon>Agaricales</taxon>
        <taxon>Marasmiineae</taxon>
        <taxon>Mycenaceae</taxon>
        <taxon>Mycena</taxon>
    </lineage>
</organism>
<dbReference type="InterPro" id="IPR041524">
    <property type="entry name" value="GH131_N"/>
</dbReference>
<keyword evidence="1 2" id="KW-0732">Signal</keyword>
<dbReference type="InterPro" id="IPR035971">
    <property type="entry name" value="CBD_sf"/>
</dbReference>
<dbReference type="GO" id="GO:0030248">
    <property type="term" value="F:cellulose binding"/>
    <property type="evidence" value="ECO:0007669"/>
    <property type="project" value="InterPro"/>
</dbReference>
<reference evidence="4" key="1">
    <citation type="submission" date="2023-03" db="EMBL/GenBank/DDBJ databases">
        <title>Massive genome expansion in bonnet fungi (Mycena s.s.) driven by repeated elements and novel gene families across ecological guilds.</title>
        <authorList>
            <consortium name="Lawrence Berkeley National Laboratory"/>
            <person name="Harder C.B."/>
            <person name="Miyauchi S."/>
            <person name="Viragh M."/>
            <person name="Kuo A."/>
            <person name="Thoen E."/>
            <person name="Andreopoulos B."/>
            <person name="Lu D."/>
            <person name="Skrede I."/>
            <person name="Drula E."/>
            <person name="Henrissat B."/>
            <person name="Morin E."/>
            <person name="Kohler A."/>
            <person name="Barry K."/>
            <person name="LaButti K."/>
            <person name="Morin E."/>
            <person name="Salamov A."/>
            <person name="Lipzen A."/>
            <person name="Mereny Z."/>
            <person name="Hegedus B."/>
            <person name="Baldrian P."/>
            <person name="Stursova M."/>
            <person name="Weitz H."/>
            <person name="Taylor A."/>
            <person name="Grigoriev I.V."/>
            <person name="Nagy L.G."/>
            <person name="Martin F."/>
            <person name="Kauserud H."/>
        </authorList>
    </citation>
    <scope>NUCLEOTIDE SEQUENCE</scope>
    <source>
        <strain evidence="4">CBHHK173m</strain>
    </source>
</reference>
<comment type="caution">
    <text evidence="4">The sequence shown here is derived from an EMBL/GenBank/DDBJ whole genome shotgun (WGS) entry which is preliminary data.</text>
</comment>
<evidence type="ECO:0000259" key="3">
    <source>
        <dbReference type="PROSITE" id="PS51164"/>
    </source>
</evidence>
<gene>
    <name evidence="4" type="ORF">B0H15DRAFT_937745</name>
</gene>
<sequence>MVLVPLVTLALFALTSNAGTTIWSGSFNAYPKVASFDNWSWSNQVGAYQWYIHGTQNSSHYLALDPSFKNPADTNETNGLRMTIDTTATWNSQMERAELIPQTTANLGTGNLFYHFSISHPSTNLPDSTLEHQICFFESHFTELKYGVSPNGTDLTWMVGVGHWSTPFTPGTWFNFAYDIDFSAGTVGLWASTGSSPLVKVVQNVAASTSTNSADWHLGVLRIVNGGTPEDWFFSGVYIENGPITTSVGTSGGSTTSSSGSTSTITSASMTTASTTTISSTTTASGPAASHFAQCGGTGYTGPTACTAPYTCTGVSPPYYYQCL</sequence>
<dbReference type="EMBL" id="JARJCN010000012">
    <property type="protein sequence ID" value="KAJ7095816.1"/>
    <property type="molecule type" value="Genomic_DNA"/>
</dbReference>
<dbReference type="AlphaFoldDB" id="A0AAD6XXV0"/>
<dbReference type="Gene3D" id="2.60.120.1160">
    <property type="match status" value="1"/>
</dbReference>
<evidence type="ECO:0000256" key="1">
    <source>
        <dbReference type="ARBA" id="ARBA00022729"/>
    </source>
</evidence>
<protein>
    <recommendedName>
        <fullName evidence="3">CBM1 domain-containing protein</fullName>
    </recommendedName>
</protein>
<dbReference type="GO" id="GO:0005576">
    <property type="term" value="C:extracellular region"/>
    <property type="evidence" value="ECO:0007669"/>
    <property type="project" value="InterPro"/>
</dbReference>
<dbReference type="PROSITE" id="PS51164">
    <property type="entry name" value="CBM1_2"/>
    <property type="match status" value="1"/>
</dbReference>
<feature type="domain" description="CBM1" evidence="3">
    <location>
        <begin position="287"/>
        <end position="324"/>
    </location>
</feature>
<evidence type="ECO:0000313" key="4">
    <source>
        <dbReference type="EMBL" id="KAJ7095816.1"/>
    </source>
</evidence>
<dbReference type="PANTHER" id="PTHR34612">
    <property type="entry name" value="GH131_N DOMAIN-CONTAINING PROTEIN"/>
    <property type="match status" value="1"/>
</dbReference>
<dbReference type="Pfam" id="PF18271">
    <property type="entry name" value="GH131_N"/>
    <property type="match status" value="1"/>
</dbReference>
<dbReference type="Proteomes" id="UP001222325">
    <property type="component" value="Unassembled WGS sequence"/>
</dbReference>
<dbReference type="PANTHER" id="PTHR34612:SF6">
    <property type="entry name" value="GLYCOSIDE HYDROLASE 131 CATALYTIC N-TERMINAL DOMAIN-CONTAINING PROTEIN"/>
    <property type="match status" value="1"/>
</dbReference>
<dbReference type="SMART" id="SM00236">
    <property type="entry name" value="fCBD"/>
    <property type="match status" value="1"/>
</dbReference>
<accession>A0AAD6XXV0</accession>
<evidence type="ECO:0000256" key="2">
    <source>
        <dbReference type="SAM" id="SignalP"/>
    </source>
</evidence>
<dbReference type="SUPFAM" id="SSF57180">
    <property type="entry name" value="Cellulose-binding domain"/>
    <property type="match status" value="1"/>
</dbReference>
<feature type="chain" id="PRO_5042258869" description="CBM1 domain-containing protein" evidence="2">
    <location>
        <begin position="19"/>
        <end position="324"/>
    </location>
</feature>
<name>A0AAD6XXV0_9AGAR</name>
<dbReference type="GO" id="GO:0005975">
    <property type="term" value="P:carbohydrate metabolic process"/>
    <property type="evidence" value="ECO:0007669"/>
    <property type="project" value="InterPro"/>
</dbReference>
<dbReference type="Pfam" id="PF00734">
    <property type="entry name" value="CBM_1"/>
    <property type="match status" value="1"/>
</dbReference>
<keyword evidence="5" id="KW-1185">Reference proteome</keyword>
<evidence type="ECO:0000313" key="5">
    <source>
        <dbReference type="Proteomes" id="UP001222325"/>
    </source>
</evidence>
<feature type="signal peptide" evidence="2">
    <location>
        <begin position="1"/>
        <end position="18"/>
    </location>
</feature>
<proteinExistence type="predicted"/>
<dbReference type="InterPro" id="IPR000254">
    <property type="entry name" value="CBD"/>
</dbReference>